<sequence>MTLLDAASGLAVLPSAPSCWYDPDHCPASMPWKERQMNGCFTFEMCCIFDGYLGERCWDTASVFTFERCCALAADSDNQRHIPYWHSKQVLIKLQDDFATFKEGGQTLRLHQDVPGTFEGEWQIYEPQRVPLVLWESGYLMMRWMENKAIAAGGLRDQRVLELGAGIGLAAITAALGGAHVLATDGSGDAVQLMKRNIQANLDREQATRIRPIRLDWTTIIVQGADMEPGPKKEAAMRRLMEAGVSGPFDIVVCAALGYVQIQVFHALLGILDLVTNKETIVFWGAGKDSTINLNKSWNRDEMSVEMDKAFMILSEAGSNRPAHLNLYELRRRATWEGAPVFRIQNARSLASEAGNAVPQIAYRRCMWLHKFFIVGPSVRIHKSQGSGEVTC</sequence>
<dbReference type="EMBL" id="CAJNDS010000730">
    <property type="protein sequence ID" value="CAE7230716.1"/>
    <property type="molecule type" value="Genomic_DNA"/>
</dbReference>
<dbReference type="CDD" id="cd02440">
    <property type="entry name" value="AdoMet_MTases"/>
    <property type="match status" value="1"/>
</dbReference>
<keyword evidence="2" id="KW-1185">Reference proteome</keyword>
<dbReference type="InterPro" id="IPR019410">
    <property type="entry name" value="Methyltransf_16"/>
</dbReference>
<dbReference type="SUPFAM" id="SSF53335">
    <property type="entry name" value="S-adenosyl-L-methionine-dependent methyltransferases"/>
    <property type="match status" value="1"/>
</dbReference>
<proteinExistence type="predicted"/>
<name>A0A812KJA8_9DINO</name>
<organism evidence="1 2">
    <name type="scientific">Symbiodinium natans</name>
    <dbReference type="NCBI Taxonomy" id="878477"/>
    <lineage>
        <taxon>Eukaryota</taxon>
        <taxon>Sar</taxon>
        <taxon>Alveolata</taxon>
        <taxon>Dinophyceae</taxon>
        <taxon>Suessiales</taxon>
        <taxon>Symbiodiniaceae</taxon>
        <taxon>Symbiodinium</taxon>
    </lineage>
</organism>
<dbReference type="AlphaFoldDB" id="A0A812KJA8"/>
<protein>
    <submittedName>
        <fullName evidence="1">METTL21A protein</fullName>
    </submittedName>
</protein>
<dbReference type="PANTHER" id="PTHR14614">
    <property type="entry name" value="HEPATOCELLULAR CARCINOMA-ASSOCIATED ANTIGEN"/>
    <property type="match status" value="1"/>
</dbReference>
<accession>A0A812KJA8</accession>
<gene>
    <name evidence="1" type="primary">METTL21A</name>
    <name evidence="1" type="ORF">SNAT2548_LOCUS9400</name>
</gene>
<evidence type="ECO:0000313" key="1">
    <source>
        <dbReference type="EMBL" id="CAE7230716.1"/>
    </source>
</evidence>
<dbReference type="Proteomes" id="UP000604046">
    <property type="component" value="Unassembled WGS sequence"/>
</dbReference>
<dbReference type="OrthoDB" id="417697at2759"/>
<comment type="caution">
    <text evidence="1">The sequence shown here is derived from an EMBL/GenBank/DDBJ whole genome shotgun (WGS) entry which is preliminary data.</text>
</comment>
<dbReference type="PANTHER" id="PTHR14614:SF98">
    <property type="entry name" value="S-ADENOSYL-L-METHIONINE-DEPENDENT METHYLTRANSFERASES SUPERFAMILY PROTEIN"/>
    <property type="match status" value="1"/>
</dbReference>
<reference evidence="1" key="1">
    <citation type="submission" date="2021-02" db="EMBL/GenBank/DDBJ databases">
        <authorList>
            <person name="Dougan E. K."/>
            <person name="Rhodes N."/>
            <person name="Thang M."/>
            <person name="Chan C."/>
        </authorList>
    </citation>
    <scope>NUCLEOTIDE SEQUENCE</scope>
</reference>
<dbReference type="Pfam" id="PF10294">
    <property type="entry name" value="Methyltransf_16"/>
    <property type="match status" value="1"/>
</dbReference>
<dbReference type="InterPro" id="IPR029063">
    <property type="entry name" value="SAM-dependent_MTases_sf"/>
</dbReference>
<dbReference type="Gene3D" id="3.40.50.150">
    <property type="entry name" value="Vaccinia Virus protein VP39"/>
    <property type="match status" value="1"/>
</dbReference>
<evidence type="ECO:0000313" key="2">
    <source>
        <dbReference type="Proteomes" id="UP000604046"/>
    </source>
</evidence>